<reference evidence="2" key="1">
    <citation type="submission" date="2010-05" db="EMBL/GenBank/DDBJ databases">
        <title>The Genome Sequence of Magnaporthe poae strain ATCC 64411.</title>
        <authorList>
            <consortium name="The Broad Institute Genome Sequencing Platform"/>
            <consortium name="Broad Institute Genome Sequencing Center for Infectious Disease"/>
            <person name="Ma L.-J."/>
            <person name="Dead R."/>
            <person name="Young S."/>
            <person name="Zeng Q."/>
            <person name="Koehrsen M."/>
            <person name="Alvarado L."/>
            <person name="Berlin A."/>
            <person name="Chapman S.B."/>
            <person name="Chen Z."/>
            <person name="Freedman E."/>
            <person name="Gellesch M."/>
            <person name="Goldberg J."/>
            <person name="Griggs A."/>
            <person name="Gujja S."/>
            <person name="Heilman E.R."/>
            <person name="Heiman D."/>
            <person name="Hepburn T."/>
            <person name="Howarth C."/>
            <person name="Jen D."/>
            <person name="Larson L."/>
            <person name="Mehta T."/>
            <person name="Neiman D."/>
            <person name="Pearson M."/>
            <person name="Roberts A."/>
            <person name="Saif S."/>
            <person name="Shea T."/>
            <person name="Shenoy N."/>
            <person name="Sisk P."/>
            <person name="Stolte C."/>
            <person name="Sykes S."/>
            <person name="Walk T."/>
            <person name="White J."/>
            <person name="Yandava C."/>
            <person name="Haas B."/>
            <person name="Nusbaum C."/>
            <person name="Birren B."/>
        </authorList>
    </citation>
    <scope>NUCLEOTIDE SEQUENCE</scope>
    <source>
        <strain evidence="2">ATCC 64411</strain>
    </source>
</reference>
<evidence type="ECO:0000259" key="1">
    <source>
        <dbReference type="Pfam" id="PF13391"/>
    </source>
</evidence>
<dbReference type="EMBL" id="ADBL01002696">
    <property type="status" value="NOT_ANNOTATED_CDS"/>
    <property type="molecule type" value="Genomic_DNA"/>
</dbReference>
<name>A0A0C4EDY8_MAGP6</name>
<gene>
    <name evidence="2" type="ORF">MAPG_10948</name>
</gene>
<dbReference type="EMBL" id="GL876978">
    <property type="protein sequence ID" value="KLU92001.1"/>
    <property type="molecule type" value="Genomic_DNA"/>
</dbReference>
<accession>A0A0C4EDY8</accession>
<dbReference type="Proteomes" id="UP000011715">
    <property type="component" value="Unassembled WGS sequence"/>
</dbReference>
<reference evidence="2" key="3">
    <citation type="submission" date="2011-03" db="EMBL/GenBank/DDBJ databases">
        <title>Annotation of Magnaporthe poae ATCC 64411.</title>
        <authorList>
            <person name="Ma L.-J."/>
            <person name="Dead R."/>
            <person name="Young S.K."/>
            <person name="Zeng Q."/>
            <person name="Gargeya S."/>
            <person name="Fitzgerald M."/>
            <person name="Haas B."/>
            <person name="Abouelleil A."/>
            <person name="Alvarado L."/>
            <person name="Arachchi H.M."/>
            <person name="Berlin A."/>
            <person name="Brown A."/>
            <person name="Chapman S.B."/>
            <person name="Chen Z."/>
            <person name="Dunbar C."/>
            <person name="Freedman E."/>
            <person name="Gearin G."/>
            <person name="Gellesch M."/>
            <person name="Goldberg J."/>
            <person name="Griggs A."/>
            <person name="Gujja S."/>
            <person name="Heiman D."/>
            <person name="Howarth C."/>
            <person name="Larson L."/>
            <person name="Lui A."/>
            <person name="MacDonald P.J.P."/>
            <person name="Mehta T."/>
            <person name="Montmayeur A."/>
            <person name="Murphy C."/>
            <person name="Neiman D."/>
            <person name="Pearson M."/>
            <person name="Priest M."/>
            <person name="Roberts A."/>
            <person name="Saif S."/>
            <person name="Shea T."/>
            <person name="Shenoy N."/>
            <person name="Sisk P."/>
            <person name="Stolte C."/>
            <person name="Sykes S."/>
            <person name="Yandava C."/>
            <person name="Wortman J."/>
            <person name="Nusbaum C."/>
            <person name="Birren B."/>
        </authorList>
    </citation>
    <scope>NUCLEOTIDE SEQUENCE</scope>
    <source>
        <strain evidence="2">ATCC 64411</strain>
    </source>
</reference>
<reference evidence="3" key="5">
    <citation type="submission" date="2015-06" db="UniProtKB">
        <authorList>
            <consortium name="EnsemblFungi"/>
        </authorList>
    </citation>
    <scope>IDENTIFICATION</scope>
    <source>
        <strain evidence="3">ATCC 64411</strain>
    </source>
</reference>
<dbReference type="InterPro" id="IPR003615">
    <property type="entry name" value="HNH_nuc"/>
</dbReference>
<feature type="domain" description="HNH nuclease" evidence="1">
    <location>
        <begin position="5"/>
        <end position="30"/>
    </location>
</feature>
<dbReference type="EnsemblFungi" id="MAPG_10948T0">
    <property type="protein sequence ID" value="MAPG_10948T0"/>
    <property type="gene ID" value="MAPG_10948"/>
</dbReference>
<dbReference type="VEuPathDB" id="FungiDB:MAPG_10948"/>
<protein>
    <recommendedName>
        <fullName evidence="1">HNH nuclease domain-containing protein</fullName>
    </recommendedName>
</protein>
<dbReference type="OrthoDB" id="2142759at2759"/>
<evidence type="ECO:0000313" key="2">
    <source>
        <dbReference type="EMBL" id="KLU92001.1"/>
    </source>
</evidence>
<evidence type="ECO:0000313" key="4">
    <source>
        <dbReference type="Proteomes" id="UP000011715"/>
    </source>
</evidence>
<proteinExistence type="predicted"/>
<reference evidence="3" key="4">
    <citation type="journal article" date="2015" name="G3 (Bethesda)">
        <title>Genome sequences of three phytopathogenic species of the Magnaporthaceae family of fungi.</title>
        <authorList>
            <person name="Okagaki L.H."/>
            <person name="Nunes C.C."/>
            <person name="Sailsbery J."/>
            <person name="Clay B."/>
            <person name="Brown D."/>
            <person name="John T."/>
            <person name="Oh Y."/>
            <person name="Young N."/>
            <person name="Fitzgerald M."/>
            <person name="Haas B.J."/>
            <person name="Zeng Q."/>
            <person name="Young S."/>
            <person name="Adiconis X."/>
            <person name="Fan L."/>
            <person name="Levin J.Z."/>
            <person name="Mitchell T.K."/>
            <person name="Okubara P.A."/>
            <person name="Farman M.L."/>
            <person name="Kohn L.M."/>
            <person name="Birren B."/>
            <person name="Ma L.-J."/>
            <person name="Dean R.A."/>
        </authorList>
    </citation>
    <scope>NUCLEOTIDE SEQUENCE</scope>
    <source>
        <strain evidence="3">ATCC 64411 / 73-15</strain>
    </source>
</reference>
<dbReference type="AlphaFoldDB" id="A0A0C4EDY8"/>
<sequence length="103" mass="11101">MVSVPVDDIGNMIVLRRDLHHLFGTRRLVFTAKAAAASWLGPTTSTACLAVHVPGMRGVVVELLFACLAWTLFTDAYMPFFNSSCSSLTTLLLSQDGGTRGRA</sequence>
<dbReference type="Pfam" id="PF13391">
    <property type="entry name" value="HNH_2"/>
    <property type="match status" value="1"/>
</dbReference>
<reference evidence="4" key="2">
    <citation type="submission" date="2010-05" db="EMBL/GenBank/DDBJ databases">
        <title>The genome sequence of Magnaporthe poae strain ATCC 64411.</title>
        <authorList>
            <person name="Ma L.-J."/>
            <person name="Dead R."/>
            <person name="Young S."/>
            <person name="Zeng Q."/>
            <person name="Koehrsen M."/>
            <person name="Alvarado L."/>
            <person name="Berlin A."/>
            <person name="Chapman S.B."/>
            <person name="Chen Z."/>
            <person name="Freedman E."/>
            <person name="Gellesch M."/>
            <person name="Goldberg J."/>
            <person name="Griggs A."/>
            <person name="Gujja S."/>
            <person name="Heilman E.R."/>
            <person name="Heiman D."/>
            <person name="Hepburn T."/>
            <person name="Howarth C."/>
            <person name="Jen D."/>
            <person name="Larson L."/>
            <person name="Mehta T."/>
            <person name="Neiman D."/>
            <person name="Pearson M."/>
            <person name="Roberts A."/>
            <person name="Saif S."/>
            <person name="Shea T."/>
            <person name="Shenoy N."/>
            <person name="Sisk P."/>
            <person name="Stolte C."/>
            <person name="Sykes S."/>
            <person name="Walk T."/>
            <person name="White J."/>
            <person name="Yandava C."/>
            <person name="Haas B."/>
            <person name="Nusbaum C."/>
            <person name="Birren B."/>
        </authorList>
    </citation>
    <scope>NUCLEOTIDE SEQUENCE [LARGE SCALE GENOMIC DNA]</scope>
    <source>
        <strain evidence="4">ATCC 64411 / 73-15</strain>
    </source>
</reference>
<keyword evidence="4" id="KW-1185">Reference proteome</keyword>
<evidence type="ECO:0000313" key="3">
    <source>
        <dbReference type="EnsemblFungi" id="MAPG_10948T0"/>
    </source>
</evidence>
<organism evidence="3 4">
    <name type="scientific">Magnaporthiopsis poae (strain ATCC 64411 / 73-15)</name>
    <name type="common">Kentucky bluegrass fungus</name>
    <name type="synonym">Magnaporthe poae</name>
    <dbReference type="NCBI Taxonomy" id="644358"/>
    <lineage>
        <taxon>Eukaryota</taxon>
        <taxon>Fungi</taxon>
        <taxon>Dikarya</taxon>
        <taxon>Ascomycota</taxon>
        <taxon>Pezizomycotina</taxon>
        <taxon>Sordariomycetes</taxon>
        <taxon>Sordariomycetidae</taxon>
        <taxon>Magnaporthales</taxon>
        <taxon>Magnaporthaceae</taxon>
        <taxon>Magnaporthiopsis</taxon>
    </lineage>
</organism>